<proteinExistence type="predicted"/>
<keyword evidence="2" id="KW-1185">Reference proteome</keyword>
<dbReference type="EnsemblBacteria" id="ABD43312">
    <property type="protein sequence ID" value="ABD43312"/>
    <property type="gene ID" value="APH_0559"/>
</dbReference>
<dbReference type="EMBL" id="CP000235">
    <property type="protein sequence ID" value="ABD43312.1"/>
    <property type="molecule type" value="Genomic_DNA"/>
</dbReference>
<dbReference type="KEGG" id="aph:APH_0559"/>
<accession>Q2GKF0</accession>
<evidence type="ECO:0000313" key="1">
    <source>
        <dbReference type="EMBL" id="ABD43312.1"/>
    </source>
</evidence>
<dbReference type="PaxDb" id="212042-APH_0559"/>
<name>Q2GKF0_ANAPZ</name>
<dbReference type="AlphaFoldDB" id="Q2GKF0"/>
<evidence type="ECO:0000313" key="2">
    <source>
        <dbReference type="Proteomes" id="UP000001943"/>
    </source>
</evidence>
<gene>
    <name evidence="1" type="ordered locus">APH_0559</name>
</gene>
<protein>
    <submittedName>
        <fullName evidence="1">Uncharacterized protein</fullName>
    </submittedName>
</protein>
<dbReference type="HOGENOM" id="CLU_3394797_0_0_5"/>
<organism evidence="1 2">
    <name type="scientific">Anaplasma phagocytophilum (strain HZ)</name>
    <dbReference type="NCBI Taxonomy" id="212042"/>
    <lineage>
        <taxon>Bacteria</taxon>
        <taxon>Pseudomonadati</taxon>
        <taxon>Pseudomonadota</taxon>
        <taxon>Alphaproteobacteria</taxon>
        <taxon>Rickettsiales</taxon>
        <taxon>Anaplasmataceae</taxon>
        <taxon>Anaplasma</taxon>
        <taxon>phagocytophilum group</taxon>
    </lineage>
</organism>
<reference evidence="1 2" key="1">
    <citation type="journal article" date="2006" name="PLoS Genet.">
        <title>Comparative genomics of emerging human ehrlichiosis agents.</title>
        <authorList>
            <person name="Dunning Hotopp J.C."/>
            <person name="Lin M."/>
            <person name="Madupu R."/>
            <person name="Crabtree J."/>
            <person name="Angiuoli S.V."/>
            <person name="Eisen J.A."/>
            <person name="Seshadri R."/>
            <person name="Ren Q."/>
            <person name="Wu M."/>
            <person name="Utterback T.R."/>
            <person name="Smith S."/>
            <person name="Lewis M."/>
            <person name="Khouri H."/>
            <person name="Zhang C."/>
            <person name="Niu H."/>
            <person name="Lin Q."/>
            <person name="Ohashi N."/>
            <person name="Zhi N."/>
            <person name="Nelson W."/>
            <person name="Brinkac L.M."/>
            <person name="Dodson R.J."/>
            <person name="Rosovitz M.J."/>
            <person name="Sundaram J."/>
            <person name="Daugherty S.C."/>
            <person name="Davidsen T."/>
            <person name="Durkin A.S."/>
            <person name="Gwinn M."/>
            <person name="Haft D.H."/>
            <person name="Selengut J.D."/>
            <person name="Sullivan S.A."/>
            <person name="Zafar N."/>
            <person name="Zhou L."/>
            <person name="Benahmed F."/>
            <person name="Forberger H."/>
            <person name="Halpin R."/>
            <person name="Mulligan S."/>
            <person name="Robinson J."/>
            <person name="White O."/>
            <person name="Rikihisa Y."/>
            <person name="Tettelin H."/>
        </authorList>
    </citation>
    <scope>NUCLEOTIDE SEQUENCE [LARGE SCALE GENOMIC DNA]</scope>
    <source>
        <strain evidence="1 2">HZ</strain>
    </source>
</reference>
<sequence>MFLGDDIKVVGEWGFRKPLLLVPVLSVFRTL</sequence>
<dbReference type="Proteomes" id="UP000001943">
    <property type="component" value="Chromosome"/>
</dbReference>